<keyword evidence="1" id="KW-0472">Membrane</keyword>
<dbReference type="InterPro" id="IPR016047">
    <property type="entry name" value="M23ase_b-sheet_dom"/>
</dbReference>
<dbReference type="RefSeq" id="WP_003388386.1">
    <property type="nucleotide sequence ID" value="NZ_APBN01000004.1"/>
</dbReference>
<reference evidence="3 4" key="1">
    <citation type="submission" date="2013-03" db="EMBL/GenBank/DDBJ databases">
        <title>Assembly of a new bacterial strain Brevibacillus borstelensis AK1.</title>
        <authorList>
            <person name="Rajan I."/>
            <person name="PoliReddy D."/>
            <person name="Sugumar T."/>
            <person name="Rathinam K."/>
            <person name="Alqarawi S."/>
            <person name="Khalil A.B."/>
            <person name="Sivakumar N."/>
        </authorList>
    </citation>
    <scope>NUCLEOTIDE SEQUENCE [LARGE SCALE GENOMIC DNA]</scope>
    <source>
        <strain evidence="3 4">AK1</strain>
    </source>
</reference>
<protein>
    <submittedName>
        <fullName evidence="3">Forespore-expressed protein</fullName>
    </submittedName>
</protein>
<name>M8DZ32_9BACL</name>
<proteinExistence type="predicted"/>
<evidence type="ECO:0000259" key="2">
    <source>
        <dbReference type="Pfam" id="PF01551"/>
    </source>
</evidence>
<feature type="domain" description="M23ase beta-sheet core" evidence="2">
    <location>
        <begin position="133"/>
        <end position="231"/>
    </location>
</feature>
<evidence type="ECO:0000256" key="1">
    <source>
        <dbReference type="SAM" id="Phobius"/>
    </source>
</evidence>
<dbReference type="InterPro" id="IPR011055">
    <property type="entry name" value="Dup_hybrid_motif"/>
</dbReference>
<keyword evidence="1" id="KW-1133">Transmembrane helix</keyword>
<accession>M8DZ32</accession>
<evidence type="ECO:0000313" key="3">
    <source>
        <dbReference type="EMBL" id="EMT52301.1"/>
    </source>
</evidence>
<dbReference type="Proteomes" id="UP000012081">
    <property type="component" value="Unassembled WGS sequence"/>
</dbReference>
<keyword evidence="4" id="KW-1185">Reference proteome</keyword>
<dbReference type="GeneID" id="89497623"/>
<comment type="caution">
    <text evidence="3">The sequence shown here is derived from an EMBL/GenBank/DDBJ whole genome shotgun (WGS) entry which is preliminary data.</text>
</comment>
<dbReference type="PATRIC" id="fig|1300222.3.peg.2426"/>
<evidence type="ECO:0000313" key="4">
    <source>
        <dbReference type="Proteomes" id="UP000012081"/>
    </source>
</evidence>
<dbReference type="Gene3D" id="2.70.70.10">
    <property type="entry name" value="Glucose Permease (Domain IIA)"/>
    <property type="match status" value="1"/>
</dbReference>
<dbReference type="GO" id="GO:0004222">
    <property type="term" value="F:metalloendopeptidase activity"/>
    <property type="evidence" value="ECO:0007669"/>
    <property type="project" value="TreeGrafter"/>
</dbReference>
<dbReference type="InterPro" id="IPR050570">
    <property type="entry name" value="Cell_wall_metabolism_enzyme"/>
</dbReference>
<dbReference type="SUPFAM" id="SSF51261">
    <property type="entry name" value="Duplicated hybrid motif"/>
    <property type="match status" value="1"/>
</dbReference>
<dbReference type="PANTHER" id="PTHR21666:SF291">
    <property type="entry name" value="STAGE II SPORULATION PROTEIN Q"/>
    <property type="match status" value="1"/>
</dbReference>
<dbReference type="AlphaFoldDB" id="M8DZ32"/>
<dbReference type="EMBL" id="APBN01000004">
    <property type="protein sequence ID" value="EMT52301.1"/>
    <property type="molecule type" value="Genomic_DNA"/>
</dbReference>
<dbReference type="STRING" id="1300222.I532_11629"/>
<dbReference type="CDD" id="cd12797">
    <property type="entry name" value="M23_peptidase"/>
    <property type="match status" value="1"/>
</dbReference>
<feature type="transmembrane region" description="Helical" evidence="1">
    <location>
        <begin position="27"/>
        <end position="47"/>
    </location>
</feature>
<dbReference type="OrthoDB" id="2050153at2"/>
<dbReference type="PANTHER" id="PTHR21666">
    <property type="entry name" value="PEPTIDASE-RELATED"/>
    <property type="match status" value="1"/>
</dbReference>
<gene>
    <name evidence="3" type="ORF">I532_11629</name>
</gene>
<organism evidence="3 4">
    <name type="scientific">Brevibacillus borstelensis AK1</name>
    <dbReference type="NCBI Taxonomy" id="1300222"/>
    <lineage>
        <taxon>Bacteria</taxon>
        <taxon>Bacillati</taxon>
        <taxon>Bacillota</taxon>
        <taxon>Bacilli</taxon>
        <taxon>Bacillales</taxon>
        <taxon>Paenibacillaceae</taxon>
        <taxon>Brevibacillus</taxon>
    </lineage>
</organism>
<dbReference type="Pfam" id="PF01551">
    <property type="entry name" value="Peptidase_M23"/>
    <property type="match status" value="1"/>
</dbReference>
<keyword evidence="1" id="KW-0812">Transmembrane</keyword>
<sequence length="243" mass="26486">MEDQKNQNQPIPFKKASSWKNVLGKKWAFPAIYIGTAAIILAFVMWYQSGGVTDNLPGQAEGGIAITTPQEGAKDPSEADENSAVPVSGTVQQLAWPVAKGVQYEKGMNFFDEQASKDVQQKALVKYDNTFMPHTGIDLKSTDGKSFDVTAALPGKVSKVENDPLVGRVVEIEHADKMVTVYQSLDKVNVKPGDEVTQGQVLGTAGRSVYEKDAGIHLHFEVRVDGASVDPEQYLLQSEMQDQ</sequence>